<dbReference type="STRING" id="59733.SAMN05421769_1783"/>
<name>A0A1N6G185_9FLAO</name>
<dbReference type="InterPro" id="IPR025460">
    <property type="entry name" value="DUF4280"/>
</dbReference>
<proteinExistence type="predicted"/>
<evidence type="ECO:0008006" key="3">
    <source>
        <dbReference type="Google" id="ProtNLM"/>
    </source>
</evidence>
<dbReference type="Proteomes" id="UP000184782">
    <property type="component" value="Unassembled WGS sequence"/>
</dbReference>
<dbReference type="AlphaFoldDB" id="A0A1N6G185"/>
<sequence length="182" mass="20128">MLEYFLLSLSTKSHIMSTQSSSHDGKHFVVQKGTCQCNQGDQFPKHIVNAHNKHFWNDSAGNSDYLAVTEDDLQFNPPGPSFGKCKLKPSSGGYLPCAYAPAGKWQKTYEKVLVMGKKCVTEVSELQCATGGKITIKDHGQRGEMSKKNVKNADAKVIRHANPLVDVNDFKETAMESEIDAY</sequence>
<evidence type="ECO:0000313" key="1">
    <source>
        <dbReference type="EMBL" id="SIO01346.1"/>
    </source>
</evidence>
<accession>A0A1N6G185</accession>
<protein>
    <recommendedName>
        <fullName evidence="3">DUF4280 domain-containing protein</fullName>
    </recommendedName>
</protein>
<reference evidence="2" key="1">
    <citation type="submission" date="2016-12" db="EMBL/GenBank/DDBJ databases">
        <authorList>
            <person name="Varghese N."/>
            <person name="Submissions S."/>
        </authorList>
    </citation>
    <scope>NUCLEOTIDE SEQUENCE [LARGE SCALE GENOMIC DNA]</scope>
    <source>
        <strain evidence="2">DSM 16779</strain>
    </source>
</reference>
<evidence type="ECO:0000313" key="2">
    <source>
        <dbReference type="Proteomes" id="UP000184782"/>
    </source>
</evidence>
<gene>
    <name evidence="1" type="ORF">SAMN05421769_1783</name>
</gene>
<organism evidence="1 2">
    <name type="scientific">Chryseobacterium scophthalmum</name>
    <dbReference type="NCBI Taxonomy" id="59733"/>
    <lineage>
        <taxon>Bacteria</taxon>
        <taxon>Pseudomonadati</taxon>
        <taxon>Bacteroidota</taxon>
        <taxon>Flavobacteriia</taxon>
        <taxon>Flavobacteriales</taxon>
        <taxon>Weeksellaceae</taxon>
        <taxon>Chryseobacterium group</taxon>
        <taxon>Chryseobacterium</taxon>
    </lineage>
</organism>
<dbReference type="EMBL" id="FSRQ01000001">
    <property type="protein sequence ID" value="SIO01346.1"/>
    <property type="molecule type" value="Genomic_DNA"/>
</dbReference>
<dbReference type="Pfam" id="PF14107">
    <property type="entry name" value="DUF4280"/>
    <property type="match status" value="1"/>
</dbReference>
<keyword evidence="2" id="KW-1185">Reference proteome</keyword>